<dbReference type="Pfam" id="PF07729">
    <property type="entry name" value="FCD"/>
    <property type="match status" value="1"/>
</dbReference>
<reference evidence="5 6" key="1">
    <citation type="submission" date="2019-09" db="EMBL/GenBank/DDBJ databases">
        <title>Phylogeny of genus Pseudoclavibacter and closely related genus.</title>
        <authorList>
            <person name="Li Y."/>
        </authorList>
    </citation>
    <scope>NUCLEOTIDE SEQUENCE [LARGE SCALE GENOMIC DNA]</scope>
    <source>
        <strain evidence="5 6">DSM 23821</strain>
    </source>
</reference>
<dbReference type="SMART" id="SM00895">
    <property type="entry name" value="FCD"/>
    <property type="match status" value="1"/>
</dbReference>
<feature type="domain" description="HTH gntR-type" evidence="4">
    <location>
        <begin position="9"/>
        <end position="77"/>
    </location>
</feature>
<keyword evidence="1" id="KW-0805">Transcription regulation</keyword>
<evidence type="ECO:0000256" key="1">
    <source>
        <dbReference type="ARBA" id="ARBA00023015"/>
    </source>
</evidence>
<evidence type="ECO:0000256" key="3">
    <source>
        <dbReference type="ARBA" id="ARBA00023163"/>
    </source>
</evidence>
<dbReference type="Proteomes" id="UP000467240">
    <property type="component" value="Unassembled WGS sequence"/>
</dbReference>
<gene>
    <name evidence="5" type="ORF">F8O01_13250</name>
</gene>
<dbReference type="RefSeq" id="WP_158041439.1">
    <property type="nucleotide sequence ID" value="NZ_JACCFV010000001.1"/>
</dbReference>
<dbReference type="Pfam" id="PF00392">
    <property type="entry name" value="GntR"/>
    <property type="match status" value="1"/>
</dbReference>
<dbReference type="GO" id="GO:0003677">
    <property type="term" value="F:DNA binding"/>
    <property type="evidence" value="ECO:0007669"/>
    <property type="project" value="UniProtKB-KW"/>
</dbReference>
<dbReference type="SUPFAM" id="SSF46785">
    <property type="entry name" value="Winged helix' DNA-binding domain"/>
    <property type="match status" value="1"/>
</dbReference>
<dbReference type="PANTHER" id="PTHR43537">
    <property type="entry name" value="TRANSCRIPTIONAL REGULATOR, GNTR FAMILY"/>
    <property type="match status" value="1"/>
</dbReference>
<dbReference type="OrthoDB" id="4535513at2"/>
<dbReference type="CDD" id="cd07377">
    <property type="entry name" value="WHTH_GntR"/>
    <property type="match status" value="1"/>
</dbReference>
<evidence type="ECO:0000313" key="5">
    <source>
        <dbReference type="EMBL" id="KAB1654523.1"/>
    </source>
</evidence>
<evidence type="ECO:0000256" key="2">
    <source>
        <dbReference type="ARBA" id="ARBA00023125"/>
    </source>
</evidence>
<keyword evidence="3" id="KW-0804">Transcription</keyword>
<evidence type="ECO:0000259" key="4">
    <source>
        <dbReference type="PROSITE" id="PS50949"/>
    </source>
</evidence>
<dbReference type="AlphaFoldDB" id="A0A7J5BPY1"/>
<dbReference type="GO" id="GO:0003700">
    <property type="term" value="F:DNA-binding transcription factor activity"/>
    <property type="evidence" value="ECO:0007669"/>
    <property type="project" value="InterPro"/>
</dbReference>
<protein>
    <submittedName>
        <fullName evidence="5">FadR family transcriptional regulator</fullName>
    </submittedName>
</protein>
<keyword evidence="2" id="KW-0238">DNA-binding</keyword>
<keyword evidence="6" id="KW-1185">Reference proteome</keyword>
<organism evidence="5 6">
    <name type="scientific">Pseudoclavibacter chungangensis</name>
    <dbReference type="NCBI Taxonomy" id="587635"/>
    <lineage>
        <taxon>Bacteria</taxon>
        <taxon>Bacillati</taxon>
        <taxon>Actinomycetota</taxon>
        <taxon>Actinomycetes</taxon>
        <taxon>Micrococcales</taxon>
        <taxon>Microbacteriaceae</taxon>
        <taxon>Pseudoclavibacter</taxon>
    </lineage>
</organism>
<proteinExistence type="predicted"/>
<sequence>MPVSPDSRRRLSERVADDLQLEIVRDGFRAGTRLPTEPVLMERFSVSRTVIREAAQLLLQRGLVTVSPGRGMLVAEYDGAQIAEQFELLMQASGGSSAQLVAVRTALLVEAATEAARNATGQAIGALDAALAERRAAIDEGAVDDRAMFESELRFLDLVVDASGNLVLRIMTTPLTTFVRRHAPQRPRAAPDTELTLREHGALLDALRRRDTYDARRAAAVHLARVFDHLQA</sequence>
<dbReference type="InterPro" id="IPR011711">
    <property type="entry name" value="GntR_C"/>
</dbReference>
<dbReference type="Gene3D" id="1.10.10.10">
    <property type="entry name" value="Winged helix-like DNA-binding domain superfamily/Winged helix DNA-binding domain"/>
    <property type="match status" value="1"/>
</dbReference>
<dbReference type="Gene3D" id="1.20.120.530">
    <property type="entry name" value="GntR ligand-binding domain-like"/>
    <property type="match status" value="1"/>
</dbReference>
<accession>A0A7J5BPY1</accession>
<dbReference type="EMBL" id="WBJZ01000018">
    <property type="protein sequence ID" value="KAB1654523.1"/>
    <property type="molecule type" value="Genomic_DNA"/>
</dbReference>
<name>A0A7J5BPY1_9MICO</name>
<dbReference type="SMART" id="SM00345">
    <property type="entry name" value="HTH_GNTR"/>
    <property type="match status" value="1"/>
</dbReference>
<dbReference type="PANTHER" id="PTHR43537:SF44">
    <property type="entry name" value="GNTR FAMILY REGULATORY PROTEIN"/>
    <property type="match status" value="1"/>
</dbReference>
<dbReference type="InterPro" id="IPR000524">
    <property type="entry name" value="Tscrpt_reg_HTH_GntR"/>
</dbReference>
<comment type="caution">
    <text evidence="5">The sequence shown here is derived from an EMBL/GenBank/DDBJ whole genome shotgun (WGS) entry which is preliminary data.</text>
</comment>
<dbReference type="InterPro" id="IPR008920">
    <property type="entry name" value="TF_FadR/GntR_C"/>
</dbReference>
<dbReference type="InterPro" id="IPR036388">
    <property type="entry name" value="WH-like_DNA-bd_sf"/>
</dbReference>
<dbReference type="PRINTS" id="PR00035">
    <property type="entry name" value="HTHGNTR"/>
</dbReference>
<dbReference type="InterPro" id="IPR036390">
    <property type="entry name" value="WH_DNA-bd_sf"/>
</dbReference>
<dbReference type="PROSITE" id="PS50949">
    <property type="entry name" value="HTH_GNTR"/>
    <property type="match status" value="1"/>
</dbReference>
<evidence type="ECO:0000313" key="6">
    <source>
        <dbReference type="Proteomes" id="UP000467240"/>
    </source>
</evidence>
<dbReference type="SUPFAM" id="SSF48008">
    <property type="entry name" value="GntR ligand-binding domain-like"/>
    <property type="match status" value="1"/>
</dbReference>